<evidence type="ECO:0000313" key="1">
    <source>
        <dbReference type="EMBL" id="KAI9899639.1"/>
    </source>
</evidence>
<evidence type="ECO:0000313" key="2">
    <source>
        <dbReference type="Proteomes" id="UP001163324"/>
    </source>
</evidence>
<gene>
    <name evidence="1" type="ORF">N3K66_006100</name>
</gene>
<keyword evidence="2" id="KW-1185">Reference proteome</keyword>
<dbReference type="EMBL" id="CM047944">
    <property type="protein sequence ID" value="KAI9899639.1"/>
    <property type="molecule type" value="Genomic_DNA"/>
</dbReference>
<reference evidence="1" key="1">
    <citation type="submission" date="2022-10" db="EMBL/GenBank/DDBJ databases">
        <title>Complete Genome of Trichothecium roseum strain YXFP-22015, a Plant Pathogen Isolated from Citrus.</title>
        <authorList>
            <person name="Wang Y."/>
            <person name="Zhu L."/>
        </authorList>
    </citation>
    <scope>NUCLEOTIDE SEQUENCE</scope>
    <source>
        <strain evidence="1">YXFP-22015</strain>
    </source>
</reference>
<protein>
    <submittedName>
        <fullName evidence="1">Uncharacterized protein</fullName>
    </submittedName>
</protein>
<comment type="caution">
    <text evidence="1">The sequence shown here is derived from an EMBL/GenBank/DDBJ whole genome shotgun (WGS) entry which is preliminary data.</text>
</comment>
<sequence length="488" mass="53350">MHLHGLLPRDLGVEVPQTSKTSENLVRRKSSDNDGNIVFSAIAGGIVALIVLVILVAVIRRSRRESRNAGLSAQNSRPGNPISRFLGLTSSNHDYEATSGDDSHNHQLNSTNGGHRDVEQTTSANGAVGIDRNTSIRSIVTLPPYRPTAPQSERVLGREGERDGIDTIIDYPTEEHEEALREEEMNAMYRLRQARREHNADRDDIRRQRQDAQARRDAHTVNHLRQRSRDAQSSQTARVEELRAEINRAKETRQKSASSVAYGDLGVARHDGSRVRANSNESERVGLLSDTASIAAFSAHTRAHSPHGHERGGSRSSVMSMESEFSPPTIPQPTASRPGSQSGAPRTSSHLARHSRAGSSPELVESDLGVESIPPPEYEDVPLGDDDNNSNNSSENQRSTTPLDEPPPDYPGPYRSGSLRSERVAQRNNGEGPSSGGRTPIGRGVGGVPQLPSLRISHLPEIVIEPSSAHPRDDDEETSRENVENNRK</sequence>
<accession>A0ACC0UZR9</accession>
<proteinExistence type="predicted"/>
<name>A0ACC0UZR9_9HYPO</name>
<dbReference type="Proteomes" id="UP001163324">
    <property type="component" value="Chromosome 5"/>
</dbReference>
<organism evidence="1 2">
    <name type="scientific">Trichothecium roseum</name>
    <dbReference type="NCBI Taxonomy" id="47278"/>
    <lineage>
        <taxon>Eukaryota</taxon>
        <taxon>Fungi</taxon>
        <taxon>Dikarya</taxon>
        <taxon>Ascomycota</taxon>
        <taxon>Pezizomycotina</taxon>
        <taxon>Sordariomycetes</taxon>
        <taxon>Hypocreomycetidae</taxon>
        <taxon>Hypocreales</taxon>
        <taxon>Hypocreales incertae sedis</taxon>
        <taxon>Trichothecium</taxon>
    </lineage>
</organism>